<dbReference type="OrthoDB" id="4315807at2759"/>
<gene>
    <name evidence="2" type="ORF">N7456_007011</name>
</gene>
<evidence type="ECO:0000313" key="2">
    <source>
        <dbReference type="EMBL" id="KAJ5100959.1"/>
    </source>
</evidence>
<dbReference type="InterPro" id="IPR036047">
    <property type="entry name" value="F-box-like_dom_sf"/>
</dbReference>
<reference evidence="2" key="1">
    <citation type="submission" date="2022-11" db="EMBL/GenBank/DDBJ databases">
        <authorList>
            <person name="Petersen C."/>
        </authorList>
    </citation>
    <scope>NUCLEOTIDE SEQUENCE</scope>
    <source>
        <strain evidence="2">IBT 30069</strain>
    </source>
</reference>
<organism evidence="2 3">
    <name type="scientific">Penicillium angulare</name>
    <dbReference type="NCBI Taxonomy" id="116970"/>
    <lineage>
        <taxon>Eukaryota</taxon>
        <taxon>Fungi</taxon>
        <taxon>Dikarya</taxon>
        <taxon>Ascomycota</taxon>
        <taxon>Pezizomycotina</taxon>
        <taxon>Eurotiomycetes</taxon>
        <taxon>Eurotiomycetidae</taxon>
        <taxon>Eurotiales</taxon>
        <taxon>Aspergillaceae</taxon>
        <taxon>Penicillium</taxon>
    </lineage>
</organism>
<dbReference type="EMBL" id="JAPQKH010000004">
    <property type="protein sequence ID" value="KAJ5100959.1"/>
    <property type="molecule type" value="Genomic_DNA"/>
</dbReference>
<proteinExistence type="predicted"/>
<evidence type="ECO:0000259" key="1">
    <source>
        <dbReference type="PROSITE" id="PS50181"/>
    </source>
</evidence>
<accession>A0A9W9FIU4</accession>
<keyword evidence="3" id="KW-1185">Reference proteome</keyword>
<dbReference type="InterPro" id="IPR001810">
    <property type="entry name" value="F-box_dom"/>
</dbReference>
<comment type="caution">
    <text evidence="2">The sequence shown here is derived from an EMBL/GenBank/DDBJ whole genome shotgun (WGS) entry which is preliminary data.</text>
</comment>
<protein>
    <recommendedName>
        <fullName evidence="1">F-box domain-containing protein</fullName>
    </recommendedName>
</protein>
<reference evidence="2" key="2">
    <citation type="journal article" date="2023" name="IMA Fungus">
        <title>Comparative genomic study of the Penicillium genus elucidates a diverse pangenome and 15 lateral gene transfer events.</title>
        <authorList>
            <person name="Petersen C."/>
            <person name="Sorensen T."/>
            <person name="Nielsen M.R."/>
            <person name="Sondergaard T.E."/>
            <person name="Sorensen J.L."/>
            <person name="Fitzpatrick D.A."/>
            <person name="Frisvad J.C."/>
            <person name="Nielsen K.L."/>
        </authorList>
    </citation>
    <scope>NUCLEOTIDE SEQUENCE</scope>
    <source>
        <strain evidence="2">IBT 30069</strain>
    </source>
</reference>
<evidence type="ECO:0000313" key="3">
    <source>
        <dbReference type="Proteomes" id="UP001149165"/>
    </source>
</evidence>
<feature type="domain" description="F-box" evidence="1">
    <location>
        <begin position="34"/>
        <end position="80"/>
    </location>
</feature>
<dbReference type="Pfam" id="PF00646">
    <property type="entry name" value="F-box"/>
    <property type="match status" value="1"/>
</dbReference>
<dbReference type="AlphaFoldDB" id="A0A9W9FIU4"/>
<dbReference type="Proteomes" id="UP001149165">
    <property type="component" value="Unassembled WGS sequence"/>
</dbReference>
<sequence>MVRHHTPVISVTHLPNYYDMSYTTLDVERTETRKASFYDLPPEILESIAMNLSLPDYLHFRAVCWRTWSIFGCSALIHTLKKIKKIRASNNNNLEVPSQGTRVRECHYISRGHILSYTYKKTGSIPKGDLVQPGASLKHVPCGDLVERAAHSQNYKVLLSWLVDHGASFREVQGGINRLCCEAYEQGDFEKYRWLFSKGASLEIMAGMVFGILGQSRSREAHRHRLLSLRYALREGVTHSASRTAVTAERPLNRIEHLHAQFGQRQRENRSRDAIRARYVRLHEEQQSRNP</sequence>
<dbReference type="SUPFAM" id="SSF81383">
    <property type="entry name" value="F-box domain"/>
    <property type="match status" value="1"/>
</dbReference>
<dbReference type="PROSITE" id="PS50181">
    <property type="entry name" value="FBOX"/>
    <property type="match status" value="1"/>
</dbReference>
<name>A0A9W9FIU4_9EURO</name>